<keyword evidence="3 5" id="KW-1133">Transmembrane helix</keyword>
<dbReference type="EMBL" id="BNAJ01000005">
    <property type="protein sequence ID" value="GHF44732.1"/>
    <property type="molecule type" value="Genomic_DNA"/>
</dbReference>
<evidence type="ECO:0000313" key="7">
    <source>
        <dbReference type="EMBL" id="GHF44732.1"/>
    </source>
</evidence>
<dbReference type="RefSeq" id="WP_184111614.1">
    <property type="nucleotide sequence ID" value="NZ_BNAJ01000005.1"/>
</dbReference>
<comment type="subcellular location">
    <subcellularLocation>
        <location evidence="1">Membrane</location>
        <topology evidence="1">Multi-pass membrane protein</topology>
    </subcellularLocation>
</comment>
<feature type="transmembrane region" description="Helical" evidence="5">
    <location>
        <begin position="245"/>
        <end position="271"/>
    </location>
</feature>
<sequence length="402" mass="40929">MTTALSVSSPSPVQAEAARRAVGAIFLVNGMVFATWAVNIPTVRDTLHLDAAQIGLGLLASGIGGVLSMSLVGRWTARWGSDRVTRVATVLFLLSLLLPLLAANLWTLVLGLAVLGAANGVMDVAMNAQGVTVERALGRPIMSRLHAYFSLGGLLGAALGTLLIGRVPLLTHALIVVVATVAAGLYALRFLIPDPPAPTTHEDGTPAASVPLFGVAVLLLGAMCFLGMLAEAANYDWTALYFRDVLGLAGGAAGIGYTAFVTTMTLGRWFGDMGRARLSDERIVRIGALTTAVGLALALLWREPVPATLGFALSGLGLSNVVPVMYGTAGHALAGRGIALVAAIGYGGFLLGPPVIGFVARQVGLPAALGIALASAALIVVLGGRAFALVRGGSSPTPASTS</sequence>
<evidence type="ECO:0000259" key="6">
    <source>
        <dbReference type="PROSITE" id="PS50850"/>
    </source>
</evidence>
<feature type="transmembrane region" description="Helical" evidence="5">
    <location>
        <begin position="147"/>
        <end position="164"/>
    </location>
</feature>
<dbReference type="InterPro" id="IPR036259">
    <property type="entry name" value="MFS_trans_sf"/>
</dbReference>
<dbReference type="Proteomes" id="UP000619376">
    <property type="component" value="Unassembled WGS sequence"/>
</dbReference>
<feature type="transmembrane region" description="Helical" evidence="5">
    <location>
        <begin position="170"/>
        <end position="192"/>
    </location>
</feature>
<dbReference type="InterPro" id="IPR051788">
    <property type="entry name" value="MFS_Transporter"/>
</dbReference>
<dbReference type="PANTHER" id="PTHR23514">
    <property type="entry name" value="BYPASS OF STOP CODON PROTEIN 6"/>
    <property type="match status" value="1"/>
</dbReference>
<dbReference type="GO" id="GO:0016020">
    <property type="term" value="C:membrane"/>
    <property type="evidence" value="ECO:0007669"/>
    <property type="project" value="UniProtKB-SubCell"/>
</dbReference>
<feature type="transmembrane region" description="Helical" evidence="5">
    <location>
        <begin position="84"/>
        <end position="102"/>
    </location>
</feature>
<feature type="domain" description="Major facilitator superfamily (MFS) profile" evidence="6">
    <location>
        <begin position="18"/>
        <end position="395"/>
    </location>
</feature>
<evidence type="ECO:0000256" key="5">
    <source>
        <dbReference type="SAM" id="Phobius"/>
    </source>
</evidence>
<protein>
    <submittedName>
        <fullName evidence="7">MFS transporter</fullName>
    </submittedName>
    <submittedName>
        <fullName evidence="8">Putative MFS family arabinose efflux permease</fullName>
    </submittedName>
</protein>
<keyword evidence="4 5" id="KW-0472">Membrane</keyword>
<name>A0A7W8KEI0_9DEIO</name>
<feature type="transmembrane region" description="Helical" evidence="5">
    <location>
        <begin position="307"/>
        <end position="326"/>
    </location>
</feature>
<feature type="transmembrane region" description="Helical" evidence="5">
    <location>
        <begin position="51"/>
        <end position="72"/>
    </location>
</feature>
<reference evidence="8 9" key="3">
    <citation type="submission" date="2020-08" db="EMBL/GenBank/DDBJ databases">
        <title>Genomic Encyclopedia of Type Strains, Phase IV (KMG-IV): sequencing the most valuable type-strain genomes for metagenomic binning, comparative biology and taxonomic classification.</title>
        <authorList>
            <person name="Goeker M."/>
        </authorList>
    </citation>
    <scope>NUCLEOTIDE SEQUENCE [LARGE SCALE GENOMIC DNA]</scope>
    <source>
        <strain evidence="8 9">DSM 27521</strain>
    </source>
</reference>
<dbReference type="Proteomes" id="UP000539473">
    <property type="component" value="Unassembled WGS sequence"/>
</dbReference>
<feature type="transmembrane region" description="Helical" evidence="5">
    <location>
        <begin position="365"/>
        <end position="388"/>
    </location>
</feature>
<keyword evidence="2 5" id="KW-0812">Transmembrane</keyword>
<evidence type="ECO:0000313" key="8">
    <source>
        <dbReference type="EMBL" id="MBB5376705.1"/>
    </source>
</evidence>
<dbReference type="EMBL" id="JACHFK010000005">
    <property type="protein sequence ID" value="MBB5376705.1"/>
    <property type="molecule type" value="Genomic_DNA"/>
</dbReference>
<feature type="transmembrane region" description="Helical" evidence="5">
    <location>
        <begin position="338"/>
        <end position="359"/>
    </location>
</feature>
<gene>
    <name evidence="7" type="ORF">GCM10017781_21330</name>
    <name evidence="8" type="ORF">HNQ07_002169</name>
</gene>
<dbReference type="Pfam" id="PF07690">
    <property type="entry name" value="MFS_1"/>
    <property type="match status" value="1"/>
</dbReference>
<dbReference type="SUPFAM" id="SSF103473">
    <property type="entry name" value="MFS general substrate transporter"/>
    <property type="match status" value="1"/>
</dbReference>
<comment type="caution">
    <text evidence="8">The sequence shown here is derived from an EMBL/GenBank/DDBJ whole genome shotgun (WGS) entry which is preliminary data.</text>
</comment>
<evidence type="ECO:0000313" key="9">
    <source>
        <dbReference type="Proteomes" id="UP000539473"/>
    </source>
</evidence>
<keyword evidence="10" id="KW-1185">Reference proteome</keyword>
<dbReference type="Gene3D" id="1.20.1250.20">
    <property type="entry name" value="MFS general substrate transporter like domains"/>
    <property type="match status" value="1"/>
</dbReference>
<evidence type="ECO:0000256" key="2">
    <source>
        <dbReference type="ARBA" id="ARBA00022692"/>
    </source>
</evidence>
<feature type="transmembrane region" description="Helical" evidence="5">
    <location>
        <begin position="21"/>
        <end position="39"/>
    </location>
</feature>
<reference evidence="10" key="2">
    <citation type="journal article" date="2019" name="Int. J. Syst. Evol. Microbiol.">
        <title>The Global Catalogue of Microorganisms (GCM) 10K type strain sequencing project: providing services to taxonomists for standard genome sequencing and annotation.</title>
        <authorList>
            <consortium name="The Broad Institute Genomics Platform"/>
            <consortium name="The Broad Institute Genome Sequencing Center for Infectious Disease"/>
            <person name="Wu L."/>
            <person name="Ma J."/>
        </authorList>
    </citation>
    <scope>NUCLEOTIDE SEQUENCE [LARGE SCALE GENOMIC DNA]</scope>
    <source>
        <strain evidence="10">CGMCC 1.18437</strain>
    </source>
</reference>
<dbReference type="PANTHER" id="PTHR23514:SF13">
    <property type="entry name" value="INNER MEMBRANE PROTEIN YBJJ"/>
    <property type="match status" value="1"/>
</dbReference>
<dbReference type="CDD" id="cd17393">
    <property type="entry name" value="MFS_MosC_like"/>
    <property type="match status" value="1"/>
</dbReference>
<evidence type="ECO:0000313" key="10">
    <source>
        <dbReference type="Proteomes" id="UP000619376"/>
    </source>
</evidence>
<evidence type="ECO:0000256" key="4">
    <source>
        <dbReference type="ARBA" id="ARBA00023136"/>
    </source>
</evidence>
<proteinExistence type="predicted"/>
<dbReference type="GO" id="GO:0022857">
    <property type="term" value="F:transmembrane transporter activity"/>
    <property type="evidence" value="ECO:0007669"/>
    <property type="project" value="InterPro"/>
</dbReference>
<organism evidence="8 9">
    <name type="scientific">Deinococcus metalli</name>
    <dbReference type="NCBI Taxonomy" id="1141878"/>
    <lineage>
        <taxon>Bacteria</taxon>
        <taxon>Thermotogati</taxon>
        <taxon>Deinococcota</taxon>
        <taxon>Deinococci</taxon>
        <taxon>Deinococcales</taxon>
        <taxon>Deinococcaceae</taxon>
        <taxon>Deinococcus</taxon>
    </lineage>
</organism>
<dbReference type="AlphaFoldDB" id="A0A7W8KEI0"/>
<reference evidence="7" key="4">
    <citation type="submission" date="2024-05" db="EMBL/GenBank/DDBJ databases">
        <authorList>
            <person name="Sun Q."/>
            <person name="Zhou Y."/>
        </authorList>
    </citation>
    <scope>NUCLEOTIDE SEQUENCE</scope>
    <source>
        <strain evidence="7">CGMCC 1.18437</strain>
    </source>
</reference>
<accession>A0A7W8KEI0</accession>
<dbReference type="InterPro" id="IPR020846">
    <property type="entry name" value="MFS_dom"/>
</dbReference>
<feature type="transmembrane region" description="Helical" evidence="5">
    <location>
        <begin position="283"/>
        <end position="301"/>
    </location>
</feature>
<evidence type="ECO:0000256" key="1">
    <source>
        <dbReference type="ARBA" id="ARBA00004141"/>
    </source>
</evidence>
<dbReference type="PROSITE" id="PS50850">
    <property type="entry name" value="MFS"/>
    <property type="match status" value="1"/>
</dbReference>
<reference evidence="7" key="1">
    <citation type="journal article" date="2014" name="Int. J. Syst. Evol. Microbiol.">
        <title>Complete genome of a new Firmicutes species belonging to the dominant human colonic microbiota ('Ruminococcus bicirculans') reveals two chromosomes and a selective capacity to utilize plant glucans.</title>
        <authorList>
            <consortium name="NISC Comparative Sequencing Program"/>
            <person name="Wegmann U."/>
            <person name="Louis P."/>
            <person name="Goesmann A."/>
            <person name="Henrissat B."/>
            <person name="Duncan S.H."/>
            <person name="Flint H.J."/>
        </authorList>
    </citation>
    <scope>NUCLEOTIDE SEQUENCE</scope>
    <source>
        <strain evidence="7">CGMCC 1.18437</strain>
    </source>
</reference>
<dbReference type="InterPro" id="IPR011701">
    <property type="entry name" value="MFS"/>
</dbReference>
<feature type="transmembrane region" description="Helical" evidence="5">
    <location>
        <begin position="212"/>
        <end position="233"/>
    </location>
</feature>
<evidence type="ECO:0000256" key="3">
    <source>
        <dbReference type="ARBA" id="ARBA00022989"/>
    </source>
</evidence>